<name>A0AAD7WZI7_9TELE</name>
<reference evidence="1" key="1">
    <citation type="journal article" date="2023" name="Science">
        <title>Genome structures resolve the early diversification of teleost fishes.</title>
        <authorList>
            <person name="Parey E."/>
            <person name="Louis A."/>
            <person name="Montfort J."/>
            <person name="Bouchez O."/>
            <person name="Roques C."/>
            <person name="Iampietro C."/>
            <person name="Lluch J."/>
            <person name="Castinel A."/>
            <person name="Donnadieu C."/>
            <person name="Desvignes T."/>
            <person name="Floi Bucao C."/>
            <person name="Jouanno E."/>
            <person name="Wen M."/>
            <person name="Mejri S."/>
            <person name="Dirks R."/>
            <person name="Jansen H."/>
            <person name="Henkel C."/>
            <person name="Chen W.J."/>
            <person name="Zahm M."/>
            <person name="Cabau C."/>
            <person name="Klopp C."/>
            <person name="Thompson A.W."/>
            <person name="Robinson-Rechavi M."/>
            <person name="Braasch I."/>
            <person name="Lecointre G."/>
            <person name="Bobe J."/>
            <person name="Postlethwait J.H."/>
            <person name="Berthelot C."/>
            <person name="Roest Crollius H."/>
            <person name="Guiguen Y."/>
        </authorList>
    </citation>
    <scope>NUCLEOTIDE SEQUENCE</scope>
    <source>
        <strain evidence="1">NC1722</strain>
    </source>
</reference>
<dbReference type="EMBL" id="JAINUG010000012">
    <property type="protein sequence ID" value="KAJ8414688.1"/>
    <property type="molecule type" value="Genomic_DNA"/>
</dbReference>
<organism evidence="1 2">
    <name type="scientific">Aldrovandia affinis</name>
    <dbReference type="NCBI Taxonomy" id="143900"/>
    <lineage>
        <taxon>Eukaryota</taxon>
        <taxon>Metazoa</taxon>
        <taxon>Chordata</taxon>
        <taxon>Craniata</taxon>
        <taxon>Vertebrata</taxon>
        <taxon>Euteleostomi</taxon>
        <taxon>Actinopterygii</taxon>
        <taxon>Neopterygii</taxon>
        <taxon>Teleostei</taxon>
        <taxon>Notacanthiformes</taxon>
        <taxon>Halosauridae</taxon>
        <taxon>Aldrovandia</taxon>
    </lineage>
</organism>
<evidence type="ECO:0000313" key="1">
    <source>
        <dbReference type="EMBL" id="KAJ8414688.1"/>
    </source>
</evidence>
<keyword evidence="2" id="KW-1185">Reference proteome</keyword>
<sequence>MYPNPKPGAEQLAPYAVVADEAFPLKEYILKPYANGGLTREQRIFNYKLTDKNKERKLRCLRIHYCLALFPPALPDGGSLV</sequence>
<comment type="caution">
    <text evidence="1">The sequence shown here is derived from an EMBL/GenBank/DDBJ whole genome shotgun (WGS) entry which is preliminary data.</text>
</comment>
<protein>
    <recommendedName>
        <fullName evidence="3">DDE Tnp4 domain-containing protein</fullName>
    </recommendedName>
</protein>
<evidence type="ECO:0000313" key="2">
    <source>
        <dbReference type="Proteomes" id="UP001221898"/>
    </source>
</evidence>
<dbReference type="Proteomes" id="UP001221898">
    <property type="component" value="Unassembled WGS sequence"/>
</dbReference>
<gene>
    <name evidence="1" type="ORF">AAFF_G00038900</name>
</gene>
<dbReference type="AlphaFoldDB" id="A0AAD7WZI7"/>
<evidence type="ECO:0008006" key="3">
    <source>
        <dbReference type="Google" id="ProtNLM"/>
    </source>
</evidence>
<proteinExistence type="predicted"/>
<accession>A0AAD7WZI7</accession>